<dbReference type="AlphaFoldDB" id="A0A1N6Q5I0"/>
<name>A0A1N6Q5I0_AQUAC</name>
<accession>A0A1N6Q5I0</accession>
<gene>
    <name evidence="2" type="ORF">SAMN05878282_102240</name>
</gene>
<dbReference type="Proteomes" id="UP000185841">
    <property type="component" value="Unassembled WGS sequence"/>
</dbReference>
<dbReference type="EMBL" id="FTMP01000002">
    <property type="protein sequence ID" value="SIQ11934.1"/>
    <property type="molecule type" value="Genomic_DNA"/>
</dbReference>
<evidence type="ECO:0000313" key="2">
    <source>
        <dbReference type="EMBL" id="SIQ11934.1"/>
    </source>
</evidence>
<evidence type="ECO:0000256" key="1">
    <source>
        <dbReference type="SAM" id="Phobius"/>
    </source>
</evidence>
<keyword evidence="1" id="KW-0472">Membrane</keyword>
<reference evidence="2 3" key="1">
    <citation type="submission" date="2017-01" db="EMBL/GenBank/DDBJ databases">
        <authorList>
            <person name="Mah S.A."/>
            <person name="Swanson W.J."/>
            <person name="Moy G.W."/>
            <person name="Vacquier V.D."/>
        </authorList>
    </citation>
    <scope>NUCLEOTIDE SEQUENCE [LARGE SCALE GENOMIC DNA]</scope>
    <source>
        <strain evidence="2 3">RU36E</strain>
    </source>
</reference>
<protein>
    <submittedName>
        <fullName evidence="2">Uncharacterized protein</fullName>
    </submittedName>
</protein>
<sequence>MKKPWLSLGVLVLSLPLGVLLTLLLWPLWRWLEDTVGVEAIGHSGPVPWCYGATIAVFAVLGLALVWRPQ</sequence>
<feature type="transmembrane region" description="Helical" evidence="1">
    <location>
        <begin position="46"/>
        <end position="67"/>
    </location>
</feature>
<evidence type="ECO:0000313" key="3">
    <source>
        <dbReference type="Proteomes" id="UP000185841"/>
    </source>
</evidence>
<keyword evidence="1" id="KW-1133">Transmembrane helix</keyword>
<keyword evidence="1" id="KW-0812">Transmembrane</keyword>
<proteinExistence type="predicted"/>
<dbReference type="RefSeq" id="WP_076425025.1">
    <property type="nucleotide sequence ID" value="NZ_FTMP01000002.1"/>
</dbReference>
<organism evidence="2 3">
    <name type="scientific">Aquipseudomonas alcaligenes</name>
    <name type="common">Pseudomonas alcaligenes</name>
    <dbReference type="NCBI Taxonomy" id="43263"/>
    <lineage>
        <taxon>Bacteria</taxon>
        <taxon>Pseudomonadati</taxon>
        <taxon>Pseudomonadota</taxon>
        <taxon>Gammaproteobacteria</taxon>
        <taxon>Pseudomonadales</taxon>
        <taxon>Pseudomonadaceae</taxon>
        <taxon>Aquipseudomonas</taxon>
    </lineage>
</organism>